<dbReference type="AlphaFoldDB" id="E3NL85"/>
<keyword evidence="3" id="KW-1185">Reference proteome</keyword>
<protein>
    <submittedName>
        <fullName evidence="2">Uncharacterized protein</fullName>
    </submittedName>
</protein>
<feature type="non-terminal residue" evidence="2">
    <location>
        <position position="1"/>
    </location>
</feature>
<dbReference type="EMBL" id="DS268869">
    <property type="protein sequence ID" value="EFP04313.1"/>
    <property type="molecule type" value="Genomic_DNA"/>
</dbReference>
<dbReference type="HOGENOM" id="CLU_1691109_0_0_1"/>
<dbReference type="Proteomes" id="UP000008281">
    <property type="component" value="Unassembled WGS sequence"/>
</dbReference>
<evidence type="ECO:0000256" key="1">
    <source>
        <dbReference type="SAM" id="MobiDB-lite"/>
    </source>
</evidence>
<dbReference type="InParanoid" id="E3NL85"/>
<reference evidence="2" key="1">
    <citation type="submission" date="2007-07" db="EMBL/GenBank/DDBJ databases">
        <title>PCAP assembly of the Caenorhabditis remanei genome.</title>
        <authorList>
            <consortium name="The Caenorhabditis remanei Sequencing Consortium"/>
            <person name="Wilson R.K."/>
        </authorList>
    </citation>
    <scope>NUCLEOTIDE SEQUENCE [LARGE SCALE GENOMIC DNA]</scope>
    <source>
        <strain evidence="2">PB4641</strain>
    </source>
</reference>
<proteinExistence type="predicted"/>
<feature type="region of interest" description="Disordered" evidence="1">
    <location>
        <begin position="1"/>
        <end position="27"/>
    </location>
</feature>
<accession>E3NL85</accession>
<evidence type="ECO:0000313" key="2">
    <source>
        <dbReference type="EMBL" id="EFP04313.1"/>
    </source>
</evidence>
<name>E3NL85_CAERE</name>
<evidence type="ECO:0000313" key="3">
    <source>
        <dbReference type="Proteomes" id="UP000008281"/>
    </source>
</evidence>
<sequence length="156" mass="17667">DIKADEIQSSCKKSTQEKDENIGVTDRCTEANTSDDKLCSEDQTPGKAQRSVTFTQYETKKQSVQQKIVSDVINSNVNLVKDQEERDVQNTILEKESMQLLKNMLVVKNTKNDYNANCVSSMDGDSCEDEAKRKKVDQKAEDTEPCIPAYRRTYLA</sequence>
<gene>
    <name evidence="2" type="ORF">CRE_14365</name>
</gene>
<organism evidence="3">
    <name type="scientific">Caenorhabditis remanei</name>
    <name type="common">Caenorhabditis vulgaris</name>
    <dbReference type="NCBI Taxonomy" id="31234"/>
    <lineage>
        <taxon>Eukaryota</taxon>
        <taxon>Metazoa</taxon>
        <taxon>Ecdysozoa</taxon>
        <taxon>Nematoda</taxon>
        <taxon>Chromadorea</taxon>
        <taxon>Rhabditida</taxon>
        <taxon>Rhabditina</taxon>
        <taxon>Rhabditomorpha</taxon>
        <taxon>Rhabditoidea</taxon>
        <taxon>Rhabditidae</taxon>
        <taxon>Peloderinae</taxon>
        <taxon>Caenorhabditis</taxon>
    </lineage>
</organism>